<dbReference type="EMBL" id="VXLC01000018">
    <property type="protein sequence ID" value="KAA8884779.1"/>
    <property type="molecule type" value="Genomic_DNA"/>
</dbReference>
<dbReference type="PANTHER" id="PTHR42991">
    <property type="entry name" value="ALDEHYDE DEHYDROGENASE"/>
    <property type="match status" value="1"/>
</dbReference>
<name>A0A5N0E8M0_9NOCA</name>
<evidence type="ECO:0000313" key="6">
    <source>
        <dbReference type="EMBL" id="KAA8884779.1"/>
    </source>
</evidence>
<keyword evidence="2" id="KW-0560">Oxidoreductase</keyword>
<feature type="binding site" evidence="4">
    <location>
        <begin position="154"/>
        <end position="156"/>
    </location>
    <ligand>
        <name>NAD(+)</name>
        <dbReference type="ChEBI" id="CHEBI:57540"/>
    </ligand>
</feature>
<organism evidence="6 7">
    <name type="scientific">Nocardia colli</name>
    <dbReference type="NCBI Taxonomy" id="2545717"/>
    <lineage>
        <taxon>Bacteria</taxon>
        <taxon>Bacillati</taxon>
        <taxon>Actinomycetota</taxon>
        <taxon>Actinomycetes</taxon>
        <taxon>Mycobacteriales</taxon>
        <taxon>Nocardiaceae</taxon>
        <taxon>Nocardia</taxon>
    </lineage>
</organism>
<evidence type="ECO:0000313" key="7">
    <source>
        <dbReference type="Proteomes" id="UP000323876"/>
    </source>
</evidence>
<dbReference type="InterPro" id="IPR016160">
    <property type="entry name" value="Ald_DH_CS_CYS"/>
</dbReference>
<dbReference type="Proteomes" id="UP000323876">
    <property type="component" value="Unassembled WGS sequence"/>
</dbReference>
<dbReference type="Gene3D" id="3.40.309.10">
    <property type="entry name" value="Aldehyde Dehydrogenase, Chain A, domain 2"/>
    <property type="match status" value="1"/>
</dbReference>
<feature type="binding site" evidence="4">
    <location>
        <begin position="180"/>
        <end position="183"/>
    </location>
    <ligand>
        <name>NAD(+)</name>
        <dbReference type="ChEBI" id="CHEBI:57540"/>
    </ligand>
</feature>
<dbReference type="GO" id="GO:0008911">
    <property type="term" value="F:lactaldehyde dehydrogenase (NAD+) activity"/>
    <property type="evidence" value="ECO:0007669"/>
    <property type="project" value="TreeGrafter"/>
</dbReference>
<keyword evidence="4" id="KW-0520">NAD</keyword>
<dbReference type="NCBIfam" id="TIGR03250">
    <property type="entry name" value="PhnAcAld_DH"/>
    <property type="match status" value="1"/>
</dbReference>
<evidence type="ECO:0000256" key="1">
    <source>
        <dbReference type="ARBA" id="ARBA00009986"/>
    </source>
</evidence>
<evidence type="ECO:0000256" key="2">
    <source>
        <dbReference type="ARBA" id="ARBA00023002"/>
    </source>
</evidence>
<dbReference type="Gene3D" id="3.40.605.10">
    <property type="entry name" value="Aldehyde Dehydrogenase, Chain A, domain 1"/>
    <property type="match status" value="1"/>
</dbReference>
<feature type="active site" description="Proton donor/acceptor" evidence="3">
    <location>
        <position position="253"/>
    </location>
</feature>
<keyword evidence="7" id="KW-1185">Reference proteome</keyword>
<evidence type="ECO:0000256" key="3">
    <source>
        <dbReference type="PIRSR" id="PIRSR617656-1"/>
    </source>
</evidence>
<feature type="active site" description="Nucleophile" evidence="3">
    <location>
        <position position="287"/>
    </location>
</feature>
<proteinExistence type="inferred from homology"/>
<feature type="binding site" evidence="4">
    <location>
        <position position="381"/>
    </location>
    <ligand>
        <name>NAD(+)</name>
        <dbReference type="ChEBI" id="CHEBI:57540"/>
    </ligand>
</feature>
<evidence type="ECO:0000256" key="4">
    <source>
        <dbReference type="PIRSR" id="PIRSR617656-3"/>
    </source>
</evidence>
<dbReference type="OrthoDB" id="6882680at2"/>
<comment type="caution">
    <text evidence="6">The sequence shown here is derived from an EMBL/GenBank/DDBJ whole genome shotgun (WGS) entry which is preliminary data.</text>
</comment>
<accession>A0A5N0E8M0</accession>
<dbReference type="PANTHER" id="PTHR42991:SF1">
    <property type="entry name" value="ALDEHYDE DEHYDROGENASE"/>
    <property type="match status" value="1"/>
</dbReference>
<dbReference type="Pfam" id="PF00171">
    <property type="entry name" value="Aldedh"/>
    <property type="match status" value="1"/>
</dbReference>
<gene>
    <name evidence="6" type="primary">phnY</name>
    <name evidence="6" type="ORF">F3087_32965</name>
</gene>
<feature type="domain" description="Aldehyde dehydrogenase" evidence="5">
    <location>
        <begin position="25"/>
        <end position="474"/>
    </location>
</feature>
<dbReference type="InterPro" id="IPR051020">
    <property type="entry name" value="ALDH-related_metabolic_enz"/>
</dbReference>
<reference evidence="6 7" key="1">
    <citation type="submission" date="2019-09" db="EMBL/GenBank/DDBJ databases">
        <authorList>
            <person name="Wang X."/>
        </authorList>
    </citation>
    <scope>NUCLEOTIDE SEQUENCE [LARGE SCALE GENOMIC DNA]</scope>
    <source>
        <strain evidence="6 7">CICC 11023</strain>
    </source>
</reference>
<protein>
    <submittedName>
        <fullName evidence="6">Phosphonoacetaldehyde dehydrogenase</fullName>
    </submittedName>
</protein>
<dbReference type="AlphaFoldDB" id="A0A5N0E8M0"/>
<dbReference type="InterPro" id="IPR016163">
    <property type="entry name" value="Ald_DH_C"/>
</dbReference>
<evidence type="ECO:0000259" key="5">
    <source>
        <dbReference type="Pfam" id="PF00171"/>
    </source>
</evidence>
<dbReference type="InterPro" id="IPR017656">
    <property type="entry name" value="Put_phosphonoacetaldehyde_DH"/>
</dbReference>
<feature type="binding site" evidence="4">
    <location>
        <position position="234"/>
    </location>
    <ligand>
        <name>NAD(+)</name>
        <dbReference type="ChEBI" id="CHEBI:57540"/>
    </ligand>
</feature>
<dbReference type="InterPro" id="IPR016162">
    <property type="entry name" value="Ald_DH_N"/>
</dbReference>
<sequence>MSTEVLAVREEGPRIGGKRPACAAAIEVRYPHTGEVIGIVGRATAADVGQALAFAAGFRSTLSRYERHRILVRARELIEGRANEFARLITLESGLCLRDTRHEVRRTCDVLQCAANQVLAERGGVYPGDVTESGGARKIFTLTEPLLGVICAITPFNHPLNQVAHKVVPAVASGNRVVLKPSEKTPLSALLFADTLYAAGLPPEMLQVVTGDPADLGAALLDDPRVSMIAFTGSSTVGKRIADRAGYRRVILELGGIDPAIVCDDTDLAVAAELVARGAYGNSGQRCTAIKRVLVQDSVAAEFTALLVAQTRRWRTGDPLDPETDIGTVIDEASATRIEATVAGAVRAGAEIACGGTRNGAHYAPTVVEPVTPDMSLVTEEVFGPVAPIVRFADDAEAIRIANSCRYALSASVLTRDLNRAFGFVTGLHAGNVNIAEVPGYRLESMPFGGLKDSGLGDKEGVVEAMRNYTTVKTCSLPWLSPA</sequence>
<dbReference type="PROSITE" id="PS00070">
    <property type="entry name" value="ALDEHYDE_DEHYDR_CYS"/>
    <property type="match status" value="1"/>
</dbReference>
<dbReference type="RefSeq" id="WP_150405998.1">
    <property type="nucleotide sequence ID" value="NZ_VXLC01000018.1"/>
</dbReference>
<dbReference type="InterPro" id="IPR016161">
    <property type="entry name" value="Ald_DH/histidinol_DH"/>
</dbReference>
<dbReference type="InterPro" id="IPR015590">
    <property type="entry name" value="Aldehyde_DH_dom"/>
</dbReference>
<comment type="similarity">
    <text evidence="1">Belongs to the aldehyde dehydrogenase family.</text>
</comment>
<dbReference type="SUPFAM" id="SSF53720">
    <property type="entry name" value="ALDH-like"/>
    <property type="match status" value="1"/>
</dbReference>